<dbReference type="GO" id="GO:0000981">
    <property type="term" value="F:DNA-binding transcription factor activity, RNA polymerase II-specific"/>
    <property type="evidence" value="ECO:0007669"/>
    <property type="project" value="TreeGrafter"/>
</dbReference>
<feature type="region of interest" description="Disordered" evidence="5">
    <location>
        <begin position="253"/>
        <end position="343"/>
    </location>
</feature>
<evidence type="ECO:0000256" key="2">
    <source>
        <dbReference type="ARBA" id="ARBA00022771"/>
    </source>
</evidence>
<gene>
    <name evidence="7" type="ORF">O0I10_000026</name>
</gene>
<evidence type="ECO:0000256" key="1">
    <source>
        <dbReference type="ARBA" id="ARBA00022723"/>
    </source>
</evidence>
<dbReference type="PANTHER" id="PTHR23235">
    <property type="entry name" value="KRUEPPEL-LIKE TRANSCRIPTION FACTOR"/>
    <property type="match status" value="1"/>
</dbReference>
<evidence type="ECO:0000259" key="6">
    <source>
        <dbReference type="PROSITE" id="PS50157"/>
    </source>
</evidence>
<dbReference type="GeneID" id="83207448"/>
<dbReference type="SUPFAM" id="SSF57667">
    <property type="entry name" value="beta-beta-alpha zinc fingers"/>
    <property type="match status" value="2"/>
</dbReference>
<dbReference type="Gene3D" id="3.30.160.60">
    <property type="entry name" value="Classic Zinc Finger"/>
    <property type="match status" value="3"/>
</dbReference>
<organism evidence="7 8">
    <name type="scientific">Lichtheimia ornata</name>
    <dbReference type="NCBI Taxonomy" id="688661"/>
    <lineage>
        <taxon>Eukaryota</taxon>
        <taxon>Fungi</taxon>
        <taxon>Fungi incertae sedis</taxon>
        <taxon>Mucoromycota</taxon>
        <taxon>Mucoromycotina</taxon>
        <taxon>Mucoromycetes</taxon>
        <taxon>Mucorales</taxon>
        <taxon>Lichtheimiaceae</taxon>
        <taxon>Lichtheimia</taxon>
    </lineage>
</organism>
<evidence type="ECO:0000313" key="7">
    <source>
        <dbReference type="EMBL" id="KAJ8663753.1"/>
    </source>
</evidence>
<feature type="domain" description="C2H2-type" evidence="6">
    <location>
        <begin position="347"/>
        <end position="374"/>
    </location>
</feature>
<feature type="compositionally biased region" description="Low complexity" evidence="5">
    <location>
        <begin position="253"/>
        <end position="274"/>
    </location>
</feature>
<feature type="region of interest" description="Disordered" evidence="5">
    <location>
        <begin position="167"/>
        <end position="234"/>
    </location>
</feature>
<keyword evidence="1" id="KW-0479">Metal-binding</keyword>
<dbReference type="InterPro" id="IPR013087">
    <property type="entry name" value="Znf_C2H2_type"/>
</dbReference>
<dbReference type="PANTHER" id="PTHR23235:SF120">
    <property type="entry name" value="KRUPPEL-LIKE FACTOR 15"/>
    <property type="match status" value="1"/>
</dbReference>
<feature type="domain" description="C2H2-type" evidence="6">
    <location>
        <begin position="406"/>
        <end position="429"/>
    </location>
</feature>
<evidence type="ECO:0000256" key="4">
    <source>
        <dbReference type="PROSITE-ProRule" id="PRU00042"/>
    </source>
</evidence>
<feature type="compositionally biased region" description="Polar residues" evidence="5">
    <location>
        <begin position="167"/>
        <end position="183"/>
    </location>
</feature>
<dbReference type="PROSITE" id="PS00028">
    <property type="entry name" value="ZINC_FINGER_C2H2_1"/>
    <property type="match status" value="3"/>
</dbReference>
<accession>A0AAD8DJH2</accession>
<comment type="caution">
    <text evidence="7">The sequence shown here is derived from an EMBL/GenBank/DDBJ whole genome shotgun (WGS) entry which is preliminary data.</text>
</comment>
<evidence type="ECO:0000256" key="3">
    <source>
        <dbReference type="ARBA" id="ARBA00022833"/>
    </source>
</evidence>
<keyword evidence="3" id="KW-0862">Zinc</keyword>
<dbReference type="AlphaFoldDB" id="A0AAD8DJH2"/>
<sequence length="432" mass="48253">MASSQSTLTVEDLNRLLFNMEYNDYGESSQFLAACRLIVSTNRSAAALSMNDDPKQFSHQQPDTSALFASVIGDITPAAAAVLGESPAIETPYLDASMTPYSHTPATAFTPYTPYTPATAFTPSLSDIQGSPHFSPCIEGHDISMAHYLPMECNQVAASSVTDGNNWFGEPSTSTPATFSGDPSQLVLDKSKDTPAMNSSRLAWHDEPAAEESDMLFPPLDDDDNVDPYPSTITDNQHDLLNALMGFDFGVEQHQQQYDQQQQQQSSSSQNNNNENEKQQQEVQENQKESSSQDVHHQEEPQAKEHIEEPSNKKKQASSRKRRNTATESSNPKRRRSAASDANAKRYECPICKTCFNRRYNLGTHIKTHDKNRKKEFECTVCPKSFDRRHDRDRHIATVHLGERSYACGRCQAAFSRKDALTRHIDQKHGVV</sequence>
<dbReference type="InterPro" id="IPR036236">
    <property type="entry name" value="Znf_C2H2_sf"/>
</dbReference>
<name>A0AAD8DJH2_9FUNG</name>
<keyword evidence="2 4" id="KW-0863">Zinc-finger</keyword>
<evidence type="ECO:0000256" key="5">
    <source>
        <dbReference type="SAM" id="MobiDB-lite"/>
    </source>
</evidence>
<dbReference type="SMART" id="SM00355">
    <property type="entry name" value="ZnF_C2H2"/>
    <property type="match status" value="3"/>
</dbReference>
<feature type="compositionally biased region" description="Acidic residues" evidence="5">
    <location>
        <begin position="209"/>
        <end position="226"/>
    </location>
</feature>
<feature type="compositionally biased region" description="Basic and acidic residues" evidence="5">
    <location>
        <begin position="275"/>
        <end position="288"/>
    </location>
</feature>
<proteinExistence type="predicted"/>
<feature type="compositionally biased region" description="Basic and acidic residues" evidence="5">
    <location>
        <begin position="294"/>
        <end position="312"/>
    </location>
</feature>
<keyword evidence="8" id="KW-1185">Reference proteome</keyword>
<dbReference type="PROSITE" id="PS50157">
    <property type="entry name" value="ZINC_FINGER_C2H2_2"/>
    <property type="match status" value="3"/>
</dbReference>
<feature type="domain" description="C2H2-type" evidence="6">
    <location>
        <begin position="377"/>
        <end position="405"/>
    </location>
</feature>
<dbReference type="Proteomes" id="UP001234581">
    <property type="component" value="Unassembled WGS sequence"/>
</dbReference>
<dbReference type="EMBL" id="JARTCD010000001">
    <property type="protein sequence ID" value="KAJ8663753.1"/>
    <property type="molecule type" value="Genomic_DNA"/>
</dbReference>
<reference evidence="7 8" key="1">
    <citation type="submission" date="2023-03" db="EMBL/GenBank/DDBJ databases">
        <title>Genome sequence of Lichtheimia ornata CBS 291.66.</title>
        <authorList>
            <person name="Mohabir J.T."/>
            <person name="Shea T.P."/>
            <person name="Kurbessoian T."/>
            <person name="Berby B."/>
            <person name="Fontaine J."/>
            <person name="Livny J."/>
            <person name="Gnirke A."/>
            <person name="Stajich J.E."/>
            <person name="Cuomo C.A."/>
        </authorList>
    </citation>
    <scope>NUCLEOTIDE SEQUENCE [LARGE SCALE GENOMIC DNA]</scope>
    <source>
        <strain evidence="7">CBS 291.66</strain>
    </source>
</reference>
<dbReference type="Pfam" id="PF00096">
    <property type="entry name" value="zf-C2H2"/>
    <property type="match status" value="3"/>
</dbReference>
<dbReference type="GO" id="GO:0008270">
    <property type="term" value="F:zinc ion binding"/>
    <property type="evidence" value="ECO:0007669"/>
    <property type="project" value="UniProtKB-KW"/>
</dbReference>
<dbReference type="GO" id="GO:0000978">
    <property type="term" value="F:RNA polymerase II cis-regulatory region sequence-specific DNA binding"/>
    <property type="evidence" value="ECO:0007669"/>
    <property type="project" value="TreeGrafter"/>
</dbReference>
<dbReference type="RefSeq" id="XP_058348665.1">
    <property type="nucleotide sequence ID" value="XM_058480142.1"/>
</dbReference>
<feature type="compositionally biased region" description="Basic residues" evidence="5">
    <location>
        <begin position="313"/>
        <end position="324"/>
    </location>
</feature>
<protein>
    <recommendedName>
        <fullName evidence="6">C2H2-type domain-containing protein</fullName>
    </recommendedName>
</protein>
<evidence type="ECO:0000313" key="8">
    <source>
        <dbReference type="Proteomes" id="UP001234581"/>
    </source>
</evidence>